<reference evidence="2" key="2">
    <citation type="submission" date="2021-01" db="UniProtKB">
        <authorList>
            <consortium name="EnsemblMetazoa"/>
        </authorList>
    </citation>
    <scope>IDENTIFICATION</scope>
</reference>
<protein>
    <submittedName>
        <fullName evidence="2">Uncharacterized protein</fullName>
    </submittedName>
</protein>
<dbReference type="RefSeq" id="XP_030831880.1">
    <property type="nucleotide sequence ID" value="XM_030976020.1"/>
</dbReference>
<accession>A0A7M7N6J4</accession>
<dbReference type="AlphaFoldDB" id="A0A7M7N6J4"/>
<dbReference type="InParanoid" id="A0A7M7N6J4"/>
<organism evidence="2 3">
    <name type="scientific">Strongylocentrotus purpuratus</name>
    <name type="common">Purple sea urchin</name>
    <dbReference type="NCBI Taxonomy" id="7668"/>
    <lineage>
        <taxon>Eukaryota</taxon>
        <taxon>Metazoa</taxon>
        <taxon>Echinodermata</taxon>
        <taxon>Eleutherozoa</taxon>
        <taxon>Echinozoa</taxon>
        <taxon>Echinoidea</taxon>
        <taxon>Euechinoidea</taxon>
        <taxon>Echinacea</taxon>
        <taxon>Camarodonta</taxon>
        <taxon>Echinidea</taxon>
        <taxon>Strongylocentrotidae</taxon>
        <taxon>Strongylocentrotus</taxon>
    </lineage>
</organism>
<name>A0A7M7N6J4_STRPU</name>
<keyword evidence="3" id="KW-1185">Reference proteome</keyword>
<evidence type="ECO:0000313" key="3">
    <source>
        <dbReference type="Proteomes" id="UP000007110"/>
    </source>
</evidence>
<evidence type="ECO:0000256" key="1">
    <source>
        <dbReference type="SAM" id="MobiDB-lite"/>
    </source>
</evidence>
<feature type="compositionally biased region" description="Polar residues" evidence="1">
    <location>
        <begin position="116"/>
        <end position="139"/>
    </location>
</feature>
<dbReference type="Proteomes" id="UP000007110">
    <property type="component" value="Unassembled WGS sequence"/>
</dbReference>
<dbReference type="KEGG" id="spu:115920361"/>
<sequence>MRELDEEPQTSEREGYPPASFMMESPAISTMREIEEEELDEEPQTSEREGYPPASFMMESPAISTMREIKEEMPDEEPQTSERDGYQIVYIKQELNDEDTWQDDGAQMQIHVPVKTESSSESDGNPTFQECNQDSGSQLSEEDGEQDDRGGVLPRNYSLLKTALIEVESSIIESRVFSGRPTNLLN</sequence>
<reference evidence="3" key="1">
    <citation type="submission" date="2015-02" db="EMBL/GenBank/DDBJ databases">
        <title>Genome sequencing for Strongylocentrotus purpuratus.</title>
        <authorList>
            <person name="Murali S."/>
            <person name="Liu Y."/>
            <person name="Vee V."/>
            <person name="English A."/>
            <person name="Wang M."/>
            <person name="Skinner E."/>
            <person name="Han Y."/>
            <person name="Muzny D.M."/>
            <person name="Worley K.C."/>
            <person name="Gibbs R.A."/>
        </authorList>
    </citation>
    <scope>NUCLEOTIDE SEQUENCE</scope>
</reference>
<feature type="region of interest" description="Disordered" evidence="1">
    <location>
        <begin position="1"/>
        <end position="85"/>
    </location>
</feature>
<evidence type="ECO:0000313" key="2">
    <source>
        <dbReference type="EnsemblMetazoa" id="XP_030831880"/>
    </source>
</evidence>
<feature type="region of interest" description="Disordered" evidence="1">
    <location>
        <begin position="113"/>
        <end position="153"/>
    </location>
</feature>
<dbReference type="GeneID" id="115920361"/>
<proteinExistence type="predicted"/>
<dbReference type="EnsemblMetazoa" id="XM_030976020">
    <property type="protein sequence ID" value="XP_030831880"/>
    <property type="gene ID" value="LOC115920361"/>
</dbReference>
<feature type="compositionally biased region" description="Acidic residues" evidence="1">
    <location>
        <begin position="34"/>
        <end position="44"/>
    </location>
</feature>